<dbReference type="AlphaFoldDB" id="A0AAV6WMM2"/>
<evidence type="ECO:0000313" key="2">
    <source>
        <dbReference type="Proteomes" id="UP000826271"/>
    </source>
</evidence>
<evidence type="ECO:0000313" key="1">
    <source>
        <dbReference type="EMBL" id="KAG8368235.1"/>
    </source>
</evidence>
<protein>
    <submittedName>
        <fullName evidence="1">Uncharacterized protein</fullName>
    </submittedName>
</protein>
<dbReference type="Proteomes" id="UP000826271">
    <property type="component" value="Unassembled WGS sequence"/>
</dbReference>
<dbReference type="EMBL" id="WHWC01000015">
    <property type="protein sequence ID" value="KAG8368235.1"/>
    <property type="molecule type" value="Genomic_DNA"/>
</dbReference>
<accession>A0AAV6WMM2</accession>
<keyword evidence="2" id="KW-1185">Reference proteome</keyword>
<reference evidence="1" key="1">
    <citation type="submission" date="2019-10" db="EMBL/GenBank/DDBJ databases">
        <authorList>
            <person name="Zhang R."/>
            <person name="Pan Y."/>
            <person name="Wang J."/>
            <person name="Ma R."/>
            <person name="Yu S."/>
        </authorList>
    </citation>
    <scope>NUCLEOTIDE SEQUENCE</scope>
    <source>
        <strain evidence="1">LA-IB0</strain>
        <tissue evidence="1">Leaf</tissue>
    </source>
</reference>
<organism evidence="1 2">
    <name type="scientific">Buddleja alternifolia</name>
    <dbReference type="NCBI Taxonomy" id="168488"/>
    <lineage>
        <taxon>Eukaryota</taxon>
        <taxon>Viridiplantae</taxon>
        <taxon>Streptophyta</taxon>
        <taxon>Embryophyta</taxon>
        <taxon>Tracheophyta</taxon>
        <taxon>Spermatophyta</taxon>
        <taxon>Magnoliopsida</taxon>
        <taxon>eudicotyledons</taxon>
        <taxon>Gunneridae</taxon>
        <taxon>Pentapetalae</taxon>
        <taxon>asterids</taxon>
        <taxon>lamiids</taxon>
        <taxon>Lamiales</taxon>
        <taxon>Scrophulariaceae</taxon>
        <taxon>Buddlejeae</taxon>
        <taxon>Buddleja</taxon>
    </lineage>
</organism>
<proteinExistence type="predicted"/>
<gene>
    <name evidence="1" type="ORF">BUALT_Bualt15G0024100</name>
</gene>
<comment type="caution">
    <text evidence="1">The sequence shown here is derived from an EMBL/GenBank/DDBJ whole genome shotgun (WGS) entry which is preliminary data.</text>
</comment>
<sequence>MPNHGEEAYVGDVYNLFYDNRERLVDATLLREYLRYLSRHLRILRMMFKPAAYFLTIKFEVRLRSLSEVCAQDGDIHQNRITRLLRLPQTSDQGASVLLKLVTGKLGISSSVDATMKEWLEATLPYISIYDNELVTDIMDPSLIVDEDLLEEVWAMAIVFKKFFARFDLDGEDKKK</sequence>
<name>A0AAV6WMM2_9LAMI</name>